<evidence type="ECO:0000313" key="2">
    <source>
        <dbReference type="Proteomes" id="UP000789375"/>
    </source>
</evidence>
<sequence length="77" mass="8976">MIHAFSEDLKWKSDFLHYDSHNTEKIAKLLHIYKVPPDDSSNLVKNSLRDRSGIGCFETNDKPKELFMFKFCANEAI</sequence>
<comment type="caution">
    <text evidence="1">The sequence shown here is derived from an EMBL/GenBank/DDBJ whole genome shotgun (WGS) entry which is preliminary data.</text>
</comment>
<dbReference type="AlphaFoldDB" id="A0A9N9BAG7"/>
<evidence type="ECO:0000313" key="1">
    <source>
        <dbReference type="EMBL" id="CAG8561302.1"/>
    </source>
</evidence>
<gene>
    <name evidence="1" type="ORF">FMOSSE_LOCUS6974</name>
</gene>
<dbReference type="Proteomes" id="UP000789375">
    <property type="component" value="Unassembled WGS sequence"/>
</dbReference>
<name>A0A9N9BAG7_FUNMO</name>
<dbReference type="EMBL" id="CAJVPP010001547">
    <property type="protein sequence ID" value="CAG8561302.1"/>
    <property type="molecule type" value="Genomic_DNA"/>
</dbReference>
<organism evidence="1 2">
    <name type="scientific">Funneliformis mosseae</name>
    <name type="common">Endomycorrhizal fungus</name>
    <name type="synonym">Glomus mosseae</name>
    <dbReference type="NCBI Taxonomy" id="27381"/>
    <lineage>
        <taxon>Eukaryota</taxon>
        <taxon>Fungi</taxon>
        <taxon>Fungi incertae sedis</taxon>
        <taxon>Mucoromycota</taxon>
        <taxon>Glomeromycotina</taxon>
        <taxon>Glomeromycetes</taxon>
        <taxon>Glomerales</taxon>
        <taxon>Glomeraceae</taxon>
        <taxon>Funneliformis</taxon>
    </lineage>
</organism>
<protein>
    <submittedName>
        <fullName evidence="1">13844_t:CDS:1</fullName>
    </submittedName>
</protein>
<accession>A0A9N9BAG7</accession>
<proteinExistence type="predicted"/>
<keyword evidence="2" id="KW-1185">Reference proteome</keyword>
<reference evidence="1" key="1">
    <citation type="submission" date="2021-06" db="EMBL/GenBank/DDBJ databases">
        <authorList>
            <person name="Kallberg Y."/>
            <person name="Tangrot J."/>
            <person name="Rosling A."/>
        </authorList>
    </citation>
    <scope>NUCLEOTIDE SEQUENCE</scope>
    <source>
        <strain evidence="1">87-6 pot B 2015</strain>
    </source>
</reference>